<sequence length="85" mass="9702">MTAFIASGMIVAFEEVLTQLQVCSVNLEWKRCVGYVYTCDHPPRALPCDRAVIACDWILECFVVFEGCGERRRNRCWRTGVEAVI</sequence>
<dbReference type="Proteomes" id="UP001066276">
    <property type="component" value="Chromosome 4_1"/>
</dbReference>
<name>A0AAV7SW00_PLEWA</name>
<keyword evidence="2" id="KW-1185">Reference proteome</keyword>
<gene>
    <name evidence="1" type="ORF">NDU88_000260</name>
</gene>
<protein>
    <recommendedName>
        <fullName evidence="3">Secreted protein</fullName>
    </recommendedName>
</protein>
<accession>A0AAV7SW00</accession>
<evidence type="ECO:0008006" key="3">
    <source>
        <dbReference type="Google" id="ProtNLM"/>
    </source>
</evidence>
<proteinExistence type="predicted"/>
<organism evidence="1 2">
    <name type="scientific">Pleurodeles waltl</name>
    <name type="common">Iberian ribbed newt</name>
    <dbReference type="NCBI Taxonomy" id="8319"/>
    <lineage>
        <taxon>Eukaryota</taxon>
        <taxon>Metazoa</taxon>
        <taxon>Chordata</taxon>
        <taxon>Craniata</taxon>
        <taxon>Vertebrata</taxon>
        <taxon>Euteleostomi</taxon>
        <taxon>Amphibia</taxon>
        <taxon>Batrachia</taxon>
        <taxon>Caudata</taxon>
        <taxon>Salamandroidea</taxon>
        <taxon>Salamandridae</taxon>
        <taxon>Pleurodelinae</taxon>
        <taxon>Pleurodeles</taxon>
    </lineage>
</organism>
<evidence type="ECO:0000313" key="1">
    <source>
        <dbReference type="EMBL" id="KAJ1168334.1"/>
    </source>
</evidence>
<evidence type="ECO:0000313" key="2">
    <source>
        <dbReference type="Proteomes" id="UP001066276"/>
    </source>
</evidence>
<reference evidence="1" key="1">
    <citation type="journal article" date="2022" name="bioRxiv">
        <title>Sequencing and chromosome-scale assembly of the giantPleurodeles waltlgenome.</title>
        <authorList>
            <person name="Brown T."/>
            <person name="Elewa A."/>
            <person name="Iarovenko S."/>
            <person name="Subramanian E."/>
            <person name="Araus A.J."/>
            <person name="Petzold A."/>
            <person name="Susuki M."/>
            <person name="Suzuki K.-i.T."/>
            <person name="Hayashi T."/>
            <person name="Toyoda A."/>
            <person name="Oliveira C."/>
            <person name="Osipova E."/>
            <person name="Leigh N.D."/>
            <person name="Simon A."/>
            <person name="Yun M.H."/>
        </authorList>
    </citation>
    <scope>NUCLEOTIDE SEQUENCE</scope>
    <source>
        <strain evidence="1">20211129_DDA</strain>
        <tissue evidence="1">Liver</tissue>
    </source>
</reference>
<dbReference type="EMBL" id="JANPWB010000007">
    <property type="protein sequence ID" value="KAJ1168334.1"/>
    <property type="molecule type" value="Genomic_DNA"/>
</dbReference>
<dbReference type="AlphaFoldDB" id="A0AAV7SW00"/>
<comment type="caution">
    <text evidence="1">The sequence shown here is derived from an EMBL/GenBank/DDBJ whole genome shotgun (WGS) entry which is preliminary data.</text>
</comment>